<dbReference type="Proteomes" id="UP001238973">
    <property type="component" value="Unassembled WGS sequence"/>
</dbReference>
<dbReference type="RefSeq" id="WP_289350520.1">
    <property type="nucleotide sequence ID" value="NZ_JAUCFI010000003.1"/>
</dbReference>
<sequence>MLKTKLIETGVQDQRPMETRQAQKHQGWTVRGKHACSGNQR</sequence>
<evidence type="ECO:0000256" key="1">
    <source>
        <dbReference type="SAM" id="MobiDB-lite"/>
    </source>
</evidence>
<dbReference type="AlphaFoldDB" id="A0AAJ1QQ98"/>
<reference evidence="2" key="1">
    <citation type="submission" date="2023-06" db="EMBL/GenBank/DDBJ databases">
        <title>Comparative genomics of Bacillaceae isolates and their secondary metabolite potential.</title>
        <authorList>
            <person name="Song L."/>
            <person name="Nielsen L.J."/>
            <person name="Mohite O."/>
            <person name="Xu X."/>
            <person name="Weber T."/>
            <person name="Kovacs A.T."/>
        </authorList>
    </citation>
    <scope>NUCLEOTIDE SEQUENCE</scope>
    <source>
        <strain evidence="2">G1S1</strain>
    </source>
</reference>
<name>A0AAJ1QQ98_9BACI</name>
<proteinExistence type="predicted"/>
<protein>
    <submittedName>
        <fullName evidence="2">Uncharacterized protein</fullName>
    </submittedName>
</protein>
<feature type="region of interest" description="Disordered" evidence="1">
    <location>
        <begin position="1"/>
        <end position="41"/>
    </location>
</feature>
<accession>A0AAJ1QQ98</accession>
<evidence type="ECO:0000313" key="2">
    <source>
        <dbReference type="EMBL" id="MDM5285581.1"/>
    </source>
</evidence>
<evidence type="ECO:0000313" key="3">
    <source>
        <dbReference type="Proteomes" id="UP001238973"/>
    </source>
</evidence>
<comment type="caution">
    <text evidence="2">The sequence shown here is derived from an EMBL/GenBank/DDBJ whole genome shotgun (WGS) entry which is preliminary data.</text>
</comment>
<gene>
    <name evidence="2" type="ORF">QUF85_20095</name>
</gene>
<dbReference type="EMBL" id="JAUCFI010000003">
    <property type="protein sequence ID" value="MDM5285581.1"/>
    <property type="molecule type" value="Genomic_DNA"/>
</dbReference>
<organism evidence="2 3">
    <name type="scientific">Peribacillus frigoritolerans</name>
    <dbReference type="NCBI Taxonomy" id="450367"/>
    <lineage>
        <taxon>Bacteria</taxon>
        <taxon>Bacillati</taxon>
        <taxon>Bacillota</taxon>
        <taxon>Bacilli</taxon>
        <taxon>Bacillales</taxon>
        <taxon>Bacillaceae</taxon>
        <taxon>Peribacillus</taxon>
    </lineage>
</organism>